<dbReference type="Pfam" id="PF13193">
    <property type="entry name" value="AMP-binding_C"/>
    <property type="match status" value="1"/>
</dbReference>
<dbReference type="InterPro" id="IPR042099">
    <property type="entry name" value="ANL_N_sf"/>
</dbReference>
<keyword evidence="7" id="KW-1185">Reference proteome</keyword>
<name>A0ABC9YRS7_9NOCA</name>
<dbReference type="GO" id="GO:0044550">
    <property type="term" value="P:secondary metabolite biosynthetic process"/>
    <property type="evidence" value="ECO:0007669"/>
    <property type="project" value="UniProtKB-ARBA"/>
</dbReference>
<dbReference type="GeneID" id="93372411"/>
<keyword evidence="3" id="KW-0596">Phosphopantetheine</keyword>
<dbReference type="Gene3D" id="3.30.300.30">
    <property type="match status" value="1"/>
</dbReference>
<organism evidence="6 7">
    <name type="scientific">Nocardia seriolae</name>
    <dbReference type="NCBI Taxonomy" id="37332"/>
    <lineage>
        <taxon>Bacteria</taxon>
        <taxon>Bacillati</taxon>
        <taxon>Actinomycetota</taxon>
        <taxon>Actinomycetes</taxon>
        <taxon>Mycobacteriales</taxon>
        <taxon>Nocardiaceae</taxon>
        <taxon>Nocardia</taxon>
    </lineage>
</organism>
<dbReference type="InterPro" id="IPR009081">
    <property type="entry name" value="PP-bd_ACP"/>
</dbReference>
<dbReference type="InterPro" id="IPR000873">
    <property type="entry name" value="AMP-dep_synth/lig_dom"/>
</dbReference>
<dbReference type="Gene3D" id="3.40.50.12780">
    <property type="entry name" value="N-terminal domain of ligase-like"/>
    <property type="match status" value="1"/>
</dbReference>
<evidence type="ECO:0000256" key="4">
    <source>
        <dbReference type="ARBA" id="ARBA00022553"/>
    </source>
</evidence>
<dbReference type="Proteomes" id="UP000037179">
    <property type="component" value="Unassembled WGS sequence"/>
</dbReference>
<dbReference type="FunFam" id="3.30.300.30:FF:000010">
    <property type="entry name" value="Enterobactin synthetase component F"/>
    <property type="match status" value="1"/>
</dbReference>
<feature type="domain" description="Carrier" evidence="5">
    <location>
        <begin position="365"/>
        <end position="440"/>
    </location>
</feature>
<dbReference type="Gene3D" id="3.40.50.1820">
    <property type="entry name" value="alpha/beta hydrolase"/>
    <property type="match status" value="1"/>
</dbReference>
<sequence length="796" mass="84750">MRPLRAEHPAYVIYTSGSTGVPKGVVVTHTGLVNFVTEQVERYRLDSSSRALHFASPSFDASILEFLLAVGNAGTLVVVPPGIYGGEELAELIRRERVTHALITPAVLATLDPAGLDSLRVLIAGGEALSADLVEKWAVPLADGAIRAFHNAYGPTEATIMTNLSDVLVPGAPVTIGGPIRGVRSLILDDRLQPVPVGVAGELYVAGTQLARGYHARAGLTADRFVANPFAVGERMYRTGDVVRWTSDGEVEYVGRSDFQVKVRGFRIELGEIDAVLAAHDDVDHAVTLGRATPAGETVLVSYVLAAQGHTIDPDALIHHVAARLPSYMVPTAIVVLDELPLTPVGKLDRAALPAPELRPRAYRAPATPAETLVAAAFAEALGLERVGAEDDFFAVGGTSLLATGVVSRLREQTGAELSVADFFGDATVTGLARRLDALGPARQPDPAAALGVILPIRAEGTARPLFCIHPMAGLAWCYSGLARVLPPDQPIFGVQSPALTEPDFTPTSLTEIARRYVTELRAVQPEGPYRLLGWSLGAKLAHTMAAILQEQGESVELLAMLDAYPHPARAEAGLRDALQETFAGLGLPDALSGIGDRLELSEVAVDLLQETLARDFGGVPRELVRRMSDAVIRSVALDRDFRPGRYRGPLLFFRADDPEHAAAGRAAADWAPFVTGDIVDHLIPVTHENMTEPGALDGIGAVLTDVLRRLDDPAANRARTSTPDPDPDIPSGLDLADLELMGISVRTIGFDIAEGTPPARVQSAVRYLRDRHPGLLVRLHFAGDKVDSEIGGNID</sequence>
<dbReference type="Pfam" id="PF00501">
    <property type="entry name" value="AMP-binding"/>
    <property type="match status" value="1"/>
</dbReference>
<dbReference type="SUPFAM" id="SSF47336">
    <property type="entry name" value="ACP-like"/>
    <property type="match status" value="1"/>
</dbReference>
<dbReference type="SUPFAM" id="SSF56801">
    <property type="entry name" value="Acetyl-CoA synthetase-like"/>
    <property type="match status" value="1"/>
</dbReference>
<dbReference type="InterPro" id="IPR020845">
    <property type="entry name" value="AMP-binding_CS"/>
</dbReference>
<dbReference type="NCBIfam" id="TIGR01733">
    <property type="entry name" value="AA-adenyl-dom"/>
    <property type="match status" value="1"/>
</dbReference>
<keyword evidence="4" id="KW-0597">Phosphoprotein</keyword>
<dbReference type="PANTHER" id="PTHR45527">
    <property type="entry name" value="NONRIBOSOMAL PEPTIDE SYNTHETASE"/>
    <property type="match status" value="1"/>
</dbReference>
<dbReference type="SUPFAM" id="SSF53474">
    <property type="entry name" value="alpha/beta-Hydrolases"/>
    <property type="match status" value="1"/>
</dbReference>
<dbReference type="RefSeq" id="WP_052486594.1">
    <property type="nucleotide sequence ID" value="NZ_AP028459.1"/>
</dbReference>
<dbReference type="InterPro" id="IPR029058">
    <property type="entry name" value="AB_hydrolase_fold"/>
</dbReference>
<dbReference type="InterPro" id="IPR036736">
    <property type="entry name" value="ACP-like_sf"/>
</dbReference>
<dbReference type="CDD" id="cd05930">
    <property type="entry name" value="A_NRPS"/>
    <property type="match status" value="1"/>
</dbReference>
<evidence type="ECO:0000259" key="5">
    <source>
        <dbReference type="PROSITE" id="PS50075"/>
    </source>
</evidence>
<proteinExistence type="inferred from homology"/>
<reference evidence="7" key="1">
    <citation type="submission" date="2015-07" db="EMBL/GenBank/DDBJ databases">
        <title>Nocardia seriolae U-1 whole genome shotgun sequence.</title>
        <authorList>
            <person name="Imajoh M."/>
            <person name="Fukumoto Y."/>
            <person name="Sukeda M."/>
            <person name="Yamane J."/>
            <person name="Yamasaki K."/>
            <person name="Shimizu M."/>
            <person name="Ohnishi K."/>
            <person name="Oshima S."/>
        </authorList>
    </citation>
    <scope>NUCLEOTIDE SEQUENCE [LARGE SCALE GENOMIC DNA]</scope>
    <source>
        <strain evidence="7">U-1</strain>
    </source>
</reference>
<dbReference type="InterPro" id="IPR001031">
    <property type="entry name" value="Thioesterase"/>
</dbReference>
<evidence type="ECO:0000313" key="7">
    <source>
        <dbReference type="Proteomes" id="UP000037179"/>
    </source>
</evidence>
<comment type="caution">
    <text evidence="6">The sequence shown here is derived from an EMBL/GenBank/DDBJ whole genome shotgun (WGS) entry which is preliminary data.</text>
</comment>
<comment type="similarity">
    <text evidence="2">Belongs to the ATP-dependent AMP-binding enzyme family.</text>
</comment>
<dbReference type="InterPro" id="IPR020806">
    <property type="entry name" value="PKS_PP-bd"/>
</dbReference>
<dbReference type="EMBL" id="BBYQ01000029">
    <property type="protein sequence ID" value="GAP28159.1"/>
    <property type="molecule type" value="Genomic_DNA"/>
</dbReference>
<accession>A0ABC9YRS7</accession>
<dbReference type="PROSITE" id="PS50075">
    <property type="entry name" value="CARRIER"/>
    <property type="match status" value="1"/>
</dbReference>
<dbReference type="FunFam" id="1.10.1200.10:FF:000005">
    <property type="entry name" value="Nonribosomal peptide synthetase 1"/>
    <property type="match status" value="1"/>
</dbReference>
<dbReference type="InterPro" id="IPR025110">
    <property type="entry name" value="AMP-bd_C"/>
</dbReference>
<gene>
    <name evidence="6" type="ORF">NSK11_contig00029-0020</name>
</gene>
<dbReference type="InterPro" id="IPR010071">
    <property type="entry name" value="AA_adenyl_dom"/>
</dbReference>
<evidence type="ECO:0000256" key="2">
    <source>
        <dbReference type="ARBA" id="ARBA00006432"/>
    </source>
</evidence>
<dbReference type="PROSITE" id="PS00455">
    <property type="entry name" value="AMP_BINDING"/>
    <property type="match status" value="1"/>
</dbReference>
<dbReference type="Pfam" id="PF00550">
    <property type="entry name" value="PP-binding"/>
    <property type="match status" value="1"/>
</dbReference>
<evidence type="ECO:0000256" key="1">
    <source>
        <dbReference type="ARBA" id="ARBA00001957"/>
    </source>
</evidence>
<dbReference type="Pfam" id="PF00975">
    <property type="entry name" value="Thioesterase"/>
    <property type="match status" value="1"/>
</dbReference>
<dbReference type="SMART" id="SM00823">
    <property type="entry name" value="PKS_PP"/>
    <property type="match status" value="1"/>
</dbReference>
<dbReference type="AlphaFoldDB" id="A0ABC9YRS7"/>
<dbReference type="FunFam" id="2.30.38.10:FF:000001">
    <property type="entry name" value="Non-ribosomal peptide synthetase PvdI"/>
    <property type="match status" value="1"/>
</dbReference>
<dbReference type="InterPro" id="IPR045851">
    <property type="entry name" value="AMP-bd_C_sf"/>
</dbReference>
<comment type="cofactor">
    <cofactor evidence="1">
        <name>pantetheine 4'-phosphate</name>
        <dbReference type="ChEBI" id="CHEBI:47942"/>
    </cofactor>
</comment>
<evidence type="ECO:0000256" key="3">
    <source>
        <dbReference type="ARBA" id="ARBA00022450"/>
    </source>
</evidence>
<reference evidence="6 7" key="2">
    <citation type="journal article" date="2016" name="Genome Announc.">
        <title>Draft Genome Sequence of Erythromycin- and Oxytetracycline-Sensitive Nocardia seriolae Strain U-1 (NBRC 110359).</title>
        <authorList>
            <person name="Imajoh M."/>
            <person name="Sukeda M."/>
            <person name="Shimizu M."/>
            <person name="Yamane J."/>
            <person name="Ohnishi K."/>
            <person name="Oshima S."/>
        </authorList>
    </citation>
    <scope>NUCLEOTIDE SEQUENCE [LARGE SCALE GENOMIC DNA]</scope>
    <source>
        <strain evidence="6 7">U-1</strain>
    </source>
</reference>
<protein>
    <submittedName>
        <fullName evidence="6">Non-ribosomal peptide synthetase</fullName>
    </submittedName>
</protein>
<evidence type="ECO:0000313" key="6">
    <source>
        <dbReference type="EMBL" id="GAP28159.1"/>
    </source>
</evidence>
<dbReference type="PANTHER" id="PTHR45527:SF1">
    <property type="entry name" value="FATTY ACID SYNTHASE"/>
    <property type="match status" value="1"/>
</dbReference>